<name>A0A4R2NER7_9BACL</name>
<dbReference type="AlphaFoldDB" id="A0A4R2NER7"/>
<accession>A0A4R2NER7</accession>
<evidence type="ECO:0000313" key="2">
    <source>
        <dbReference type="Proteomes" id="UP000295416"/>
    </source>
</evidence>
<sequence>MLAGQRTNNLPLTMPILLECPLSIKKYIRFVETYDDDTFCPCCGRITRKHGKYEKTVHFKHQSFRIPIMRRKCPDCNITFSLMPCFSFSWARFANHIYEFFVRWLLAGVPISQLAEWLTTSSVSVVSLKTLYRWKKRFFDLLEKWVISQRKEWTVAFQEGNGLLSLYRQGMSSNQEIQFLLSFYFGEKESVPSRGRLFSIINLRQPFFDW</sequence>
<proteinExistence type="predicted"/>
<organism evidence="1 2">
    <name type="scientific">Scopulibacillus darangshiensis</name>
    <dbReference type="NCBI Taxonomy" id="442528"/>
    <lineage>
        <taxon>Bacteria</taxon>
        <taxon>Bacillati</taxon>
        <taxon>Bacillota</taxon>
        <taxon>Bacilli</taxon>
        <taxon>Bacillales</taxon>
        <taxon>Sporolactobacillaceae</taxon>
        <taxon>Scopulibacillus</taxon>
    </lineage>
</organism>
<dbReference type="EMBL" id="SLXK01000059">
    <property type="protein sequence ID" value="TCP19737.1"/>
    <property type="molecule type" value="Genomic_DNA"/>
</dbReference>
<gene>
    <name evidence="1" type="ORF">EV207_15922</name>
</gene>
<keyword evidence="2" id="KW-1185">Reference proteome</keyword>
<evidence type="ECO:0000313" key="1">
    <source>
        <dbReference type="EMBL" id="TCP19737.1"/>
    </source>
</evidence>
<comment type="caution">
    <text evidence="1">The sequence shown here is derived from an EMBL/GenBank/DDBJ whole genome shotgun (WGS) entry which is preliminary data.</text>
</comment>
<reference evidence="1 2" key="1">
    <citation type="submission" date="2019-03" db="EMBL/GenBank/DDBJ databases">
        <title>Genomic Encyclopedia of Type Strains, Phase IV (KMG-IV): sequencing the most valuable type-strain genomes for metagenomic binning, comparative biology and taxonomic classification.</title>
        <authorList>
            <person name="Goeker M."/>
        </authorList>
    </citation>
    <scope>NUCLEOTIDE SEQUENCE [LARGE SCALE GENOMIC DNA]</scope>
    <source>
        <strain evidence="1 2">DSM 19377</strain>
    </source>
</reference>
<protein>
    <submittedName>
        <fullName evidence="1">Uncharacterized protein</fullName>
    </submittedName>
</protein>
<dbReference type="Proteomes" id="UP000295416">
    <property type="component" value="Unassembled WGS sequence"/>
</dbReference>